<feature type="transmembrane region" description="Helical" evidence="1">
    <location>
        <begin position="139"/>
        <end position="163"/>
    </location>
</feature>
<evidence type="ECO:0000256" key="1">
    <source>
        <dbReference type="SAM" id="Phobius"/>
    </source>
</evidence>
<sequence>MEQQTTTARTALKFGIISGVASIVFITILYVSGQAANSSLAWLGAIITIAAMVLGMKEFRTLNGGFMTYGQGLGIGTLMSAVGGFISSVYSYIYNEFIDNTLRQQIMDKVREDLENRGMDDAQVEQALAMSEKFSSPGITFAISIFGAILIGFIISLIVSAIMKKDKPFELE</sequence>
<accession>A0A369I9D8</accession>
<proteinExistence type="predicted"/>
<evidence type="ECO:0000313" key="3">
    <source>
        <dbReference type="Proteomes" id="UP000253141"/>
    </source>
</evidence>
<dbReference type="RefSeq" id="WP_114460755.1">
    <property type="nucleotide sequence ID" value="NZ_QPIW01000005.1"/>
</dbReference>
<feature type="transmembrane region" description="Helical" evidence="1">
    <location>
        <begin position="39"/>
        <end position="56"/>
    </location>
</feature>
<organism evidence="2 3">
    <name type="scientific">Runella aurantiaca</name>
    <dbReference type="NCBI Taxonomy" id="2282308"/>
    <lineage>
        <taxon>Bacteria</taxon>
        <taxon>Pseudomonadati</taxon>
        <taxon>Bacteroidota</taxon>
        <taxon>Cytophagia</taxon>
        <taxon>Cytophagales</taxon>
        <taxon>Spirosomataceae</taxon>
        <taxon>Runella</taxon>
    </lineage>
</organism>
<keyword evidence="1" id="KW-0812">Transmembrane</keyword>
<keyword evidence="1" id="KW-0472">Membrane</keyword>
<keyword evidence="1" id="KW-1133">Transmembrane helix</keyword>
<reference evidence="2 3" key="1">
    <citation type="submission" date="2018-07" db="EMBL/GenBank/DDBJ databases">
        <title>Genome analysis of Runella aurantiaca.</title>
        <authorList>
            <person name="Yang X."/>
        </authorList>
    </citation>
    <scope>NUCLEOTIDE SEQUENCE [LARGE SCALE GENOMIC DNA]</scope>
    <source>
        <strain evidence="2 3">YX9</strain>
    </source>
</reference>
<gene>
    <name evidence="2" type="ORF">DVG78_08975</name>
</gene>
<dbReference type="AlphaFoldDB" id="A0A369I9D8"/>
<name>A0A369I9D8_9BACT</name>
<dbReference type="Proteomes" id="UP000253141">
    <property type="component" value="Unassembled WGS sequence"/>
</dbReference>
<keyword evidence="3" id="KW-1185">Reference proteome</keyword>
<dbReference type="InterPro" id="IPR025250">
    <property type="entry name" value="DUF4199"/>
</dbReference>
<evidence type="ECO:0000313" key="2">
    <source>
        <dbReference type="EMBL" id="RDB06381.1"/>
    </source>
</evidence>
<protein>
    <submittedName>
        <fullName evidence="2">DUF4199 domain-containing protein</fullName>
    </submittedName>
</protein>
<comment type="caution">
    <text evidence="2">The sequence shown here is derived from an EMBL/GenBank/DDBJ whole genome shotgun (WGS) entry which is preliminary data.</text>
</comment>
<dbReference type="Pfam" id="PF13858">
    <property type="entry name" value="DUF4199"/>
    <property type="match status" value="1"/>
</dbReference>
<feature type="transmembrane region" description="Helical" evidence="1">
    <location>
        <begin position="68"/>
        <end position="93"/>
    </location>
</feature>
<dbReference type="OrthoDB" id="1122768at2"/>
<feature type="transmembrane region" description="Helical" evidence="1">
    <location>
        <begin position="12"/>
        <end position="33"/>
    </location>
</feature>
<dbReference type="EMBL" id="QPIW01000005">
    <property type="protein sequence ID" value="RDB06381.1"/>
    <property type="molecule type" value="Genomic_DNA"/>
</dbReference>